<dbReference type="CDD" id="cd01347">
    <property type="entry name" value="ligand_gated_channel"/>
    <property type="match status" value="1"/>
</dbReference>
<dbReference type="InterPro" id="IPR039426">
    <property type="entry name" value="TonB-dep_rcpt-like"/>
</dbReference>
<keyword evidence="6" id="KW-0732">Signal</keyword>
<evidence type="ECO:0000256" key="12">
    <source>
        <dbReference type="RuleBase" id="RU003357"/>
    </source>
</evidence>
<keyword evidence="7 12" id="KW-0798">TonB box</keyword>
<dbReference type="PANTHER" id="PTHR30069">
    <property type="entry name" value="TONB-DEPENDENT OUTER MEMBRANE RECEPTOR"/>
    <property type="match status" value="1"/>
</dbReference>
<evidence type="ECO:0000256" key="5">
    <source>
        <dbReference type="ARBA" id="ARBA00022692"/>
    </source>
</evidence>
<dbReference type="InterPro" id="IPR036942">
    <property type="entry name" value="Beta-barrel_TonB_sf"/>
</dbReference>
<keyword evidence="17" id="KW-1185">Reference proteome</keyword>
<evidence type="ECO:0000256" key="2">
    <source>
        <dbReference type="ARBA" id="ARBA00009810"/>
    </source>
</evidence>
<organism evidence="16 17">
    <name type="scientific">Vitreoscilla filiformis</name>
    <dbReference type="NCBI Taxonomy" id="63"/>
    <lineage>
        <taxon>Bacteria</taxon>
        <taxon>Pseudomonadati</taxon>
        <taxon>Pseudomonadota</taxon>
        <taxon>Betaproteobacteria</taxon>
        <taxon>Neisseriales</taxon>
        <taxon>Neisseriaceae</taxon>
        <taxon>Vitreoscilla</taxon>
    </lineage>
</organism>
<dbReference type="InterPro" id="IPR000531">
    <property type="entry name" value="Beta-barrel_TonB"/>
</dbReference>
<feature type="region of interest" description="Disordered" evidence="13">
    <location>
        <begin position="1"/>
        <end position="44"/>
    </location>
</feature>
<dbReference type="Gene3D" id="2.170.130.10">
    <property type="entry name" value="TonB-dependent receptor, plug domain"/>
    <property type="match status" value="1"/>
</dbReference>
<dbReference type="AlphaFoldDB" id="A0A221KF92"/>
<keyword evidence="4 11" id="KW-1134">Transmembrane beta strand</keyword>
<dbReference type="KEGG" id="vff:VITFI_CDS1920"/>
<evidence type="ECO:0000256" key="7">
    <source>
        <dbReference type="ARBA" id="ARBA00023077"/>
    </source>
</evidence>
<dbReference type="SUPFAM" id="SSF56935">
    <property type="entry name" value="Porins"/>
    <property type="match status" value="1"/>
</dbReference>
<comment type="similarity">
    <text evidence="2 11 12">Belongs to the TonB-dependent receptor family.</text>
</comment>
<evidence type="ECO:0000259" key="14">
    <source>
        <dbReference type="Pfam" id="PF00593"/>
    </source>
</evidence>
<dbReference type="InterPro" id="IPR012910">
    <property type="entry name" value="Plug_dom"/>
</dbReference>
<dbReference type="GO" id="GO:0009279">
    <property type="term" value="C:cell outer membrane"/>
    <property type="evidence" value="ECO:0007669"/>
    <property type="project" value="UniProtKB-SubCell"/>
</dbReference>
<dbReference type="Pfam" id="PF07715">
    <property type="entry name" value="Plug"/>
    <property type="match status" value="1"/>
</dbReference>
<dbReference type="Gene3D" id="2.40.170.20">
    <property type="entry name" value="TonB-dependent receptor, beta-barrel domain"/>
    <property type="match status" value="1"/>
</dbReference>
<evidence type="ECO:0000313" key="17">
    <source>
        <dbReference type="Proteomes" id="UP000199729"/>
    </source>
</evidence>
<evidence type="ECO:0000259" key="15">
    <source>
        <dbReference type="Pfam" id="PF07715"/>
    </source>
</evidence>
<feature type="compositionally biased region" description="Polar residues" evidence="13">
    <location>
        <begin position="468"/>
        <end position="482"/>
    </location>
</feature>
<keyword evidence="10 11" id="KW-0998">Cell outer membrane</keyword>
<evidence type="ECO:0000256" key="9">
    <source>
        <dbReference type="ARBA" id="ARBA00023170"/>
    </source>
</evidence>
<evidence type="ECO:0000313" key="16">
    <source>
        <dbReference type="EMBL" id="ASM77698.1"/>
    </source>
</evidence>
<keyword evidence="8 11" id="KW-0472">Membrane</keyword>
<evidence type="ECO:0000256" key="3">
    <source>
        <dbReference type="ARBA" id="ARBA00022448"/>
    </source>
</evidence>
<evidence type="ECO:0000256" key="1">
    <source>
        <dbReference type="ARBA" id="ARBA00004571"/>
    </source>
</evidence>
<dbReference type="PANTHER" id="PTHR30069:SF29">
    <property type="entry name" value="HEMOGLOBIN AND HEMOGLOBIN-HAPTOGLOBIN-BINDING PROTEIN 1-RELATED"/>
    <property type="match status" value="1"/>
</dbReference>
<dbReference type="GO" id="GO:0044718">
    <property type="term" value="P:siderophore transmembrane transport"/>
    <property type="evidence" value="ECO:0007669"/>
    <property type="project" value="TreeGrafter"/>
</dbReference>
<evidence type="ECO:0000256" key="4">
    <source>
        <dbReference type="ARBA" id="ARBA00022452"/>
    </source>
</evidence>
<dbReference type="Proteomes" id="UP000199729">
    <property type="component" value="Chromosome"/>
</dbReference>
<evidence type="ECO:0000256" key="11">
    <source>
        <dbReference type="PROSITE-ProRule" id="PRU01360"/>
    </source>
</evidence>
<dbReference type="GO" id="GO:0015344">
    <property type="term" value="F:siderophore uptake transmembrane transporter activity"/>
    <property type="evidence" value="ECO:0007669"/>
    <property type="project" value="TreeGrafter"/>
</dbReference>
<feature type="domain" description="TonB-dependent receptor-like beta-barrel" evidence="14">
    <location>
        <begin position="262"/>
        <end position="668"/>
    </location>
</feature>
<gene>
    <name evidence="16" type="ORF">VITFI_CDS1920</name>
</gene>
<keyword evidence="3 11" id="KW-0813">Transport</keyword>
<feature type="compositionally biased region" description="Low complexity" evidence="13">
    <location>
        <begin position="1"/>
        <end position="20"/>
    </location>
</feature>
<accession>A0A221KF92</accession>
<reference evidence="16 17" key="1">
    <citation type="submission" date="2017-07" db="EMBL/GenBank/DDBJ databases">
        <title>Complete Genome Sequence of the cosmetic ferment Vitreoscilla filiformis (ATCC15551).</title>
        <authorList>
            <person name="Contreras S."/>
            <person name="Sagory-Zalkind P."/>
            <person name="Blanquart H."/>
            <person name="Iltis A."/>
            <person name="Morand S.C."/>
        </authorList>
    </citation>
    <scope>NUCLEOTIDE SEQUENCE [LARGE SCALE GENOMIC DNA]</scope>
    <source>
        <strain evidence="16 17">ATCC 15551</strain>
    </source>
</reference>
<dbReference type="Pfam" id="PF00593">
    <property type="entry name" value="TonB_dep_Rec_b-barrel"/>
    <property type="match status" value="1"/>
</dbReference>
<dbReference type="PROSITE" id="PS52016">
    <property type="entry name" value="TONB_DEPENDENT_REC_3"/>
    <property type="match status" value="1"/>
</dbReference>
<comment type="subcellular location">
    <subcellularLocation>
        <location evidence="1 11">Cell outer membrane</location>
        <topology evidence="1 11">Multi-pass membrane protein</topology>
    </subcellularLocation>
</comment>
<dbReference type="InterPro" id="IPR037066">
    <property type="entry name" value="Plug_dom_sf"/>
</dbReference>
<sequence length="702" mass="78017">MAWAQAPVAAPAASAPASAPEIQDVEISGQRQSDTEQRRRSTASKIVIGREDIERFGSTSLGDILKRLPGVTVQGGSQVRMRGLGGGYTQILIDGERVQAGLSLDSLDPEQVERIEILRAPTAETGARAIAGTISIITRENRRRRMNDLKLTLGHEGDAWQPRAAWSREDQWGGMDYNLSLIWAAPDSASDSLLHTVNTDPDPSLGTDRQERIHTDASSRVLHARARLQWRGQEGEQFTLTPILGWIPSENTSSSHMLPGATGGVPYDRSAASTDTQVNFARLNATWRRPVGPGRLEWQGSVGRSSVRSRTLRQEWLGRSVTDYDDESQTQGRSARLQWKYSVLLGEDHNLVSGLEWERERRTEERTSLENGVPASTDFGANYQAQVNRVAGYVQDEWSLSRQWAAHAGLRGELLQTRGDSADGITRNRSEVWSPMLHLLWKPEPRSRDQVRLSLTRSYRSPDLGQLTGASWSSKGTNSPTNPDRRGNPDLRPELATGLDLAVEHYLPQGGMLSVSLFERRLSDYIRTLVTATPQADGTLRYVSQPLNQGRATTRGIEMEAKFNLRSVWANAPDTDLRFNLSLYRSRVDGVAGPDNRLDQQADGTLNIGVDHKIGSVMLGGNYGYTPGYTTRLSDNQWAVRNDRRSLDVYAQWQVRPDMRWRLSASNLLARDSESSSIVGTETATTLASTAPQWRLQLEFKL</sequence>
<keyword evidence="5 11" id="KW-0812">Transmembrane</keyword>
<evidence type="ECO:0000256" key="13">
    <source>
        <dbReference type="SAM" id="MobiDB-lite"/>
    </source>
</evidence>
<evidence type="ECO:0000256" key="10">
    <source>
        <dbReference type="ARBA" id="ARBA00023237"/>
    </source>
</evidence>
<proteinExistence type="inferred from homology"/>
<evidence type="ECO:0000256" key="6">
    <source>
        <dbReference type="ARBA" id="ARBA00022729"/>
    </source>
</evidence>
<feature type="compositionally biased region" description="Basic and acidic residues" evidence="13">
    <location>
        <begin position="483"/>
        <end position="493"/>
    </location>
</feature>
<name>A0A221KF92_VITFI</name>
<keyword evidence="9" id="KW-0675">Receptor</keyword>
<feature type="region of interest" description="Disordered" evidence="13">
    <location>
        <begin position="466"/>
        <end position="493"/>
    </location>
</feature>
<feature type="domain" description="TonB-dependent receptor plug" evidence="15">
    <location>
        <begin position="39"/>
        <end position="133"/>
    </location>
</feature>
<evidence type="ECO:0000256" key="8">
    <source>
        <dbReference type="ARBA" id="ARBA00023136"/>
    </source>
</evidence>
<evidence type="ECO:0008006" key="18">
    <source>
        <dbReference type="Google" id="ProtNLM"/>
    </source>
</evidence>
<protein>
    <recommendedName>
        <fullName evidence="18">TonB-dependent receptor</fullName>
    </recommendedName>
</protein>
<dbReference type="EMBL" id="CP022423">
    <property type="protein sequence ID" value="ASM77698.1"/>
    <property type="molecule type" value="Genomic_DNA"/>
</dbReference>